<keyword evidence="5" id="KW-0547">Nucleotide-binding</keyword>
<dbReference type="SUPFAM" id="SSF55874">
    <property type="entry name" value="ATPase domain of HSP90 chaperone/DNA topoisomerase II/histidine kinase"/>
    <property type="match status" value="1"/>
</dbReference>
<protein>
    <recommendedName>
        <fullName evidence="10">Sensory/regulatory protein RpfC</fullName>
        <ecNumber evidence="2">2.7.13.3</ecNumber>
    </recommendedName>
</protein>
<evidence type="ECO:0000256" key="8">
    <source>
        <dbReference type="ARBA" id="ARBA00023012"/>
    </source>
</evidence>
<accession>A0A2S7JZ11</accession>
<dbReference type="SUPFAM" id="SSF52172">
    <property type="entry name" value="CheY-like"/>
    <property type="match status" value="1"/>
</dbReference>
<dbReference type="InterPro" id="IPR003594">
    <property type="entry name" value="HATPase_dom"/>
</dbReference>
<organism evidence="15 16">
    <name type="scientific">Hyphococcus luteus</name>
    <dbReference type="NCBI Taxonomy" id="2058213"/>
    <lineage>
        <taxon>Bacteria</taxon>
        <taxon>Pseudomonadati</taxon>
        <taxon>Pseudomonadota</taxon>
        <taxon>Alphaproteobacteria</taxon>
        <taxon>Parvularculales</taxon>
        <taxon>Parvularculaceae</taxon>
        <taxon>Hyphococcus</taxon>
    </lineage>
</organism>
<feature type="domain" description="Histidine kinase" evidence="13">
    <location>
        <begin position="255"/>
        <end position="474"/>
    </location>
</feature>
<keyword evidence="8" id="KW-0902">Two-component regulatory system</keyword>
<evidence type="ECO:0000313" key="15">
    <source>
        <dbReference type="EMBL" id="PQA85495.1"/>
    </source>
</evidence>
<dbReference type="GO" id="GO:0000155">
    <property type="term" value="F:phosphorelay sensor kinase activity"/>
    <property type="evidence" value="ECO:0007669"/>
    <property type="project" value="InterPro"/>
</dbReference>
<dbReference type="Pfam" id="PF02518">
    <property type="entry name" value="HATPase_c"/>
    <property type="match status" value="1"/>
</dbReference>
<evidence type="ECO:0000256" key="7">
    <source>
        <dbReference type="ARBA" id="ARBA00022840"/>
    </source>
</evidence>
<keyword evidence="6 15" id="KW-0418">Kinase</keyword>
<dbReference type="Gene3D" id="3.30.565.10">
    <property type="entry name" value="Histidine kinase-like ATPase, C-terminal domain"/>
    <property type="match status" value="1"/>
</dbReference>
<dbReference type="PANTHER" id="PTHR45339">
    <property type="entry name" value="HYBRID SIGNAL TRANSDUCTION HISTIDINE KINASE J"/>
    <property type="match status" value="1"/>
</dbReference>
<name>A0A2S7JZ11_9PROT</name>
<dbReference type="SMART" id="SM00387">
    <property type="entry name" value="HATPase_c"/>
    <property type="match status" value="1"/>
</dbReference>
<evidence type="ECO:0000256" key="6">
    <source>
        <dbReference type="ARBA" id="ARBA00022777"/>
    </source>
</evidence>
<feature type="modified residue" description="4-aspartylphosphate" evidence="11">
    <location>
        <position position="552"/>
    </location>
</feature>
<dbReference type="CDD" id="cd16922">
    <property type="entry name" value="HATPase_EvgS-ArcB-TorS-like"/>
    <property type="match status" value="1"/>
</dbReference>
<sequence>MELVRVRGDGQAAGCAKSKPETLMTNVAPQHEGAGAQAHASVLSGLITTAQTRKRELKTRFIIAAIGAVILWGVANPVYAAAWFLAIVVSQIADIYTWRGFTDLSRTKPPSKTEWITLCVSAVQATMIYSIFPVMMWFMWDDPGKIFAMLWLAGALLHVTMHMHHEKRTYTAAVMPHAVYFFALPLYSLITGDTPGRIGSLAILLAQMLYVSHLLVAFRAYEAASAGMRFERERALEKQIAAEQANRAKSAFLANMSHEIRTPMNGILGMAAVLEDSELTPDQQDKLKIIRDSGDLLMMVLNDLLDFSKIEANKIELETTPYRFTDIRRRVENLHALKAREKGLDFSVVCECACATVRMGDEHRILQVLHNLVSNAIKFTEKGAVQVRVMSSREEPDRVRIIVSDTGIGLEADQRDRIFEPFVQADVTTTRKYGGTGLGLAITKELVEAMGGAIHVESAPGEGSRFTVDLPAPVVEFESADAALAAAVTPMPPQAPGLASRLRILVGEDNMVNQAVLNAFLSQRGHDIVFAEDGLKTVEAFEKGAFDVVLMDISMPGLDGVEAMRRIRDIEEKRGGPRAPVLVVSAHAIKQEIDDYLALGFDGYITKPVHAEKLHAEIARVVNAPAGGAANVA</sequence>
<keyword evidence="3 11" id="KW-0597">Phosphoprotein</keyword>
<evidence type="ECO:0000256" key="1">
    <source>
        <dbReference type="ARBA" id="ARBA00000085"/>
    </source>
</evidence>
<evidence type="ECO:0000256" key="2">
    <source>
        <dbReference type="ARBA" id="ARBA00012438"/>
    </source>
</evidence>
<evidence type="ECO:0000313" key="16">
    <source>
        <dbReference type="Proteomes" id="UP000239504"/>
    </source>
</evidence>
<feature type="transmembrane region" description="Helical" evidence="12">
    <location>
        <begin position="170"/>
        <end position="190"/>
    </location>
</feature>
<keyword evidence="12" id="KW-1133">Transmembrane helix</keyword>
<dbReference type="InterPro" id="IPR003661">
    <property type="entry name" value="HisK_dim/P_dom"/>
</dbReference>
<feature type="transmembrane region" description="Helical" evidence="12">
    <location>
        <begin position="202"/>
        <end position="221"/>
    </location>
</feature>
<dbReference type="PRINTS" id="PR00344">
    <property type="entry name" value="BCTRLSENSOR"/>
</dbReference>
<dbReference type="Proteomes" id="UP000239504">
    <property type="component" value="Unassembled WGS sequence"/>
</dbReference>
<evidence type="ECO:0000256" key="5">
    <source>
        <dbReference type="ARBA" id="ARBA00022741"/>
    </source>
</evidence>
<evidence type="ECO:0000256" key="12">
    <source>
        <dbReference type="SAM" id="Phobius"/>
    </source>
</evidence>
<dbReference type="Pfam" id="PF00072">
    <property type="entry name" value="Response_reg"/>
    <property type="match status" value="1"/>
</dbReference>
<comment type="subunit">
    <text evidence="9">At low DSF concentrations, interacts with RpfF.</text>
</comment>
<feature type="transmembrane region" description="Helical" evidence="12">
    <location>
        <begin position="57"/>
        <end position="75"/>
    </location>
</feature>
<dbReference type="SMART" id="SM00388">
    <property type="entry name" value="HisKA"/>
    <property type="match status" value="1"/>
</dbReference>
<feature type="transmembrane region" description="Helical" evidence="12">
    <location>
        <begin position="118"/>
        <end position="140"/>
    </location>
</feature>
<dbReference type="EMBL" id="PJCH01000017">
    <property type="protein sequence ID" value="PQA85495.1"/>
    <property type="molecule type" value="Genomic_DNA"/>
</dbReference>
<feature type="transmembrane region" description="Helical" evidence="12">
    <location>
        <begin position="81"/>
        <end position="98"/>
    </location>
</feature>
<comment type="catalytic activity">
    <reaction evidence="1">
        <text>ATP + protein L-histidine = ADP + protein N-phospho-L-histidine.</text>
        <dbReference type="EC" id="2.7.13.3"/>
    </reaction>
</comment>
<keyword evidence="4" id="KW-0808">Transferase</keyword>
<dbReference type="InterPro" id="IPR036097">
    <property type="entry name" value="HisK_dim/P_sf"/>
</dbReference>
<dbReference type="FunFam" id="3.30.565.10:FF:000010">
    <property type="entry name" value="Sensor histidine kinase RcsC"/>
    <property type="match status" value="1"/>
</dbReference>
<dbReference type="Pfam" id="PF00512">
    <property type="entry name" value="HisKA"/>
    <property type="match status" value="1"/>
</dbReference>
<evidence type="ECO:0000256" key="10">
    <source>
        <dbReference type="ARBA" id="ARBA00068150"/>
    </source>
</evidence>
<dbReference type="CDD" id="cd00082">
    <property type="entry name" value="HisKA"/>
    <property type="match status" value="1"/>
</dbReference>
<dbReference type="SMART" id="SM00448">
    <property type="entry name" value="REC"/>
    <property type="match status" value="1"/>
</dbReference>
<gene>
    <name evidence="15" type="ORF">CW354_21375</name>
</gene>
<keyword evidence="16" id="KW-1185">Reference proteome</keyword>
<dbReference type="PROSITE" id="PS50110">
    <property type="entry name" value="RESPONSE_REGULATORY"/>
    <property type="match status" value="1"/>
</dbReference>
<dbReference type="InterPro" id="IPR005467">
    <property type="entry name" value="His_kinase_dom"/>
</dbReference>
<evidence type="ECO:0000256" key="9">
    <source>
        <dbReference type="ARBA" id="ARBA00064003"/>
    </source>
</evidence>
<reference evidence="15 16" key="1">
    <citation type="submission" date="2017-12" db="EMBL/GenBank/DDBJ databases">
        <authorList>
            <person name="Hurst M.R.H."/>
        </authorList>
    </citation>
    <scope>NUCLEOTIDE SEQUENCE [LARGE SCALE GENOMIC DNA]</scope>
    <source>
        <strain evidence="15 16">SY-3-19</strain>
    </source>
</reference>
<keyword evidence="12" id="KW-0812">Transmembrane</keyword>
<dbReference type="Gene3D" id="3.40.50.2300">
    <property type="match status" value="1"/>
</dbReference>
<dbReference type="AlphaFoldDB" id="A0A2S7JZ11"/>
<evidence type="ECO:0000256" key="3">
    <source>
        <dbReference type="ARBA" id="ARBA00022553"/>
    </source>
</evidence>
<dbReference type="InterPro" id="IPR001789">
    <property type="entry name" value="Sig_transdc_resp-reg_receiver"/>
</dbReference>
<dbReference type="PANTHER" id="PTHR45339:SF1">
    <property type="entry name" value="HYBRID SIGNAL TRANSDUCTION HISTIDINE KINASE J"/>
    <property type="match status" value="1"/>
</dbReference>
<evidence type="ECO:0000256" key="4">
    <source>
        <dbReference type="ARBA" id="ARBA00022679"/>
    </source>
</evidence>
<feature type="domain" description="Response regulatory" evidence="14">
    <location>
        <begin position="503"/>
        <end position="622"/>
    </location>
</feature>
<dbReference type="Gene3D" id="1.10.287.130">
    <property type="match status" value="1"/>
</dbReference>
<dbReference type="InterPro" id="IPR011006">
    <property type="entry name" value="CheY-like_superfamily"/>
</dbReference>
<keyword evidence="12" id="KW-0472">Membrane</keyword>
<comment type="caution">
    <text evidence="15">The sequence shown here is derived from an EMBL/GenBank/DDBJ whole genome shotgun (WGS) entry which is preliminary data.</text>
</comment>
<dbReference type="FunFam" id="1.10.287.130:FF:000002">
    <property type="entry name" value="Two-component osmosensing histidine kinase"/>
    <property type="match status" value="1"/>
</dbReference>
<dbReference type="SUPFAM" id="SSF47384">
    <property type="entry name" value="Homodimeric domain of signal transducing histidine kinase"/>
    <property type="match status" value="1"/>
</dbReference>
<evidence type="ECO:0000256" key="11">
    <source>
        <dbReference type="PROSITE-ProRule" id="PRU00169"/>
    </source>
</evidence>
<dbReference type="EC" id="2.7.13.3" evidence="2"/>
<evidence type="ECO:0000259" key="14">
    <source>
        <dbReference type="PROSITE" id="PS50110"/>
    </source>
</evidence>
<keyword evidence="7" id="KW-0067">ATP-binding</keyword>
<proteinExistence type="predicted"/>
<dbReference type="GO" id="GO:0005524">
    <property type="term" value="F:ATP binding"/>
    <property type="evidence" value="ECO:0007669"/>
    <property type="project" value="UniProtKB-KW"/>
</dbReference>
<dbReference type="InterPro" id="IPR004358">
    <property type="entry name" value="Sig_transdc_His_kin-like_C"/>
</dbReference>
<dbReference type="CDD" id="cd17546">
    <property type="entry name" value="REC_hyHK_CKI1_RcsC-like"/>
    <property type="match status" value="1"/>
</dbReference>
<evidence type="ECO:0000259" key="13">
    <source>
        <dbReference type="PROSITE" id="PS50109"/>
    </source>
</evidence>
<dbReference type="PROSITE" id="PS50109">
    <property type="entry name" value="HIS_KIN"/>
    <property type="match status" value="1"/>
</dbReference>
<dbReference type="InterPro" id="IPR036890">
    <property type="entry name" value="HATPase_C_sf"/>
</dbReference>